<accession>A0ABR0BH09</accession>
<dbReference type="Proteomes" id="UP001287286">
    <property type="component" value="Unassembled WGS sequence"/>
</dbReference>
<comment type="caution">
    <text evidence="2">The sequence shown here is derived from an EMBL/GenBank/DDBJ whole genome shotgun (WGS) entry which is preliminary data.</text>
</comment>
<dbReference type="InterPro" id="IPR036599">
    <property type="entry name" value="DNA_ligase_N_sf"/>
</dbReference>
<dbReference type="Gene3D" id="1.10.3260.10">
    <property type="entry name" value="DNA ligase, ATP-dependent, N-terminal domain"/>
    <property type="match status" value="1"/>
</dbReference>
<keyword evidence="3" id="KW-1185">Reference proteome</keyword>
<proteinExistence type="predicted"/>
<reference evidence="2 3" key="1">
    <citation type="journal article" date="2024" name="Microbiol. Resour. Announc.">
        <title>Genome annotations for the ascomycete fungi Trichoderma harzianum, Trichoderma aggressivum, and Purpureocillium lilacinum.</title>
        <authorList>
            <person name="Beijen E.P.W."/>
            <person name="Ohm R.A."/>
        </authorList>
    </citation>
    <scope>NUCLEOTIDE SEQUENCE [LARGE SCALE GENOMIC DNA]</scope>
    <source>
        <strain evidence="2 3">CBS 150709</strain>
    </source>
</reference>
<organism evidence="2 3">
    <name type="scientific">Purpureocillium lilacinum</name>
    <name type="common">Paecilomyces lilacinus</name>
    <dbReference type="NCBI Taxonomy" id="33203"/>
    <lineage>
        <taxon>Eukaryota</taxon>
        <taxon>Fungi</taxon>
        <taxon>Dikarya</taxon>
        <taxon>Ascomycota</taxon>
        <taxon>Pezizomycotina</taxon>
        <taxon>Sordariomycetes</taxon>
        <taxon>Hypocreomycetidae</taxon>
        <taxon>Hypocreales</taxon>
        <taxon>Ophiocordycipitaceae</taxon>
        <taxon>Purpureocillium</taxon>
    </lineage>
</organism>
<gene>
    <name evidence="2" type="ORF">Purlil1_12396</name>
</gene>
<name>A0ABR0BH09_PURLI</name>
<keyword evidence="1" id="KW-0436">Ligase</keyword>
<evidence type="ECO:0000313" key="2">
    <source>
        <dbReference type="EMBL" id="KAK4077272.1"/>
    </source>
</evidence>
<protein>
    <submittedName>
        <fullName evidence="2">Uncharacterized protein</fullName>
    </submittedName>
</protein>
<dbReference type="EMBL" id="JAWRVI010000101">
    <property type="protein sequence ID" value="KAK4077272.1"/>
    <property type="molecule type" value="Genomic_DNA"/>
</dbReference>
<sequence length="523" mass="56399">MRTGGTVHGSRGAHPGIQILLEGKGGGLCGPEDGVATVSPGLQPRPLGRSIVFCSSGSLPLAILRASMPFDHLGLCDLRYCCPNDTGISSLPSRLPTPTFNLDMVSTLASTESDFLGLTTSPNPPRHPDASAHGYSLGHSRVSQSSACCDLLLPQTSETGGSTLSSYQKPLRPTSATRFRALKAAGWSRKSPQSAAKGGNARLRDEYMHEISCMRSDQIPTSLLVCHSCPASMGGSTKKAAIEAIGRSTFVAAKPSSSVRSGLPTTTQRAIEVKRFAHRKRCKAVTATSAARYTVLKIRRAVPRIIFRAPPHRWHNVATACNIFHRTRSHSTPSKPEDYLAHRGTGKVTRLRAPHGDLLVQIWISMVQADNPTLLLRNELHSRNWSSACTDARKRTCAVAANTRKRIGWPLTTSEEERKEIDLKAASPTAEDTDTSSMPLDESPLIFDPSRYVTQLQEHWAADGGNASYGLLTRCFVLVNATTSRIKIVDTLDNFLRVLIEADPSSLLPAVPQGPCLTTAKAG</sequence>
<dbReference type="SUPFAM" id="SSF117018">
    <property type="entry name" value="ATP-dependent DNA ligase DNA-binding domain"/>
    <property type="match status" value="1"/>
</dbReference>
<evidence type="ECO:0000313" key="3">
    <source>
        <dbReference type="Proteomes" id="UP001287286"/>
    </source>
</evidence>
<evidence type="ECO:0000256" key="1">
    <source>
        <dbReference type="ARBA" id="ARBA00022598"/>
    </source>
</evidence>